<gene>
    <name evidence="1" type="ORF">PSSU_0565</name>
</gene>
<evidence type="ECO:0000313" key="1">
    <source>
        <dbReference type="EMBL" id="OZG52947.1"/>
    </source>
</evidence>
<proteinExistence type="predicted"/>
<comment type="caution">
    <text evidence="1">The sequence shown here is derived from an EMBL/GenBank/DDBJ whole genome shotgun (WGS) entry which is preliminary data.</text>
</comment>
<evidence type="ECO:0000313" key="2">
    <source>
        <dbReference type="Proteomes" id="UP000216454"/>
    </source>
</evidence>
<keyword evidence="2" id="KW-1185">Reference proteome</keyword>
<dbReference type="RefSeq" id="WP_094690858.1">
    <property type="nucleotide sequence ID" value="NZ_MWWQ01000005.1"/>
</dbReference>
<name>A0A261F1G9_9BIFI</name>
<sequence length="391" mass="44087">MHVTPASQGIRAAKGIGVAKGIGAAKRNAQTTMTPRSIERRFRAWLDEQGVSKNTVSAYCSYLKRYDPACYRFVGTEVSFADTRSGIMSVLPSDLFTVTDIHVFECAVAVLDNSRSYETLRPHSKSNSFSSDHSRLFSAVNKYLEFLRTRQSVISTLDMEAEREYLHQHYPRLIQVLESGTVALGDASRLEVVTKRASKAQATVDGTHRSPIEEAACVELPTAGHMRQLFERWLIEDERLSETQTKIYASCLTNFDSSIYRFADSGRLLSDPLAGLTSLLPDDLFVISNPRLMAAIERALKKTTNYERLYRSNDGGSDYWKDDRGKMHAAAKKYMIFLERRAQCMGQEQSDQEWEAFRTRYLSALAVLKNGSRDIDSAETAPRYGHEAIRT</sequence>
<organism evidence="1 2">
    <name type="scientific">Pseudoscardovia suis</name>
    <dbReference type="NCBI Taxonomy" id="987063"/>
    <lineage>
        <taxon>Bacteria</taxon>
        <taxon>Bacillati</taxon>
        <taxon>Actinomycetota</taxon>
        <taxon>Actinomycetes</taxon>
        <taxon>Bifidobacteriales</taxon>
        <taxon>Bifidobacteriaceae</taxon>
        <taxon>Pseudoscardovia</taxon>
    </lineage>
</organism>
<reference evidence="1 2" key="1">
    <citation type="journal article" date="2017" name="BMC Genomics">
        <title>Comparative genomic and phylogenomic analyses of the Bifidobacteriaceae family.</title>
        <authorList>
            <person name="Lugli G.A."/>
            <person name="Milani C."/>
            <person name="Turroni F."/>
            <person name="Duranti S."/>
            <person name="Mancabelli L."/>
            <person name="Mangifesta M."/>
            <person name="Ferrario C."/>
            <person name="Modesto M."/>
            <person name="Mattarelli P."/>
            <person name="Jiri K."/>
            <person name="van Sinderen D."/>
            <person name="Ventura M."/>
        </authorList>
    </citation>
    <scope>NUCLEOTIDE SEQUENCE [LARGE SCALE GENOMIC DNA]</scope>
    <source>
        <strain evidence="1 2">DSM 24744</strain>
    </source>
</reference>
<accession>A0A261F1G9</accession>
<dbReference type="OrthoDB" id="9956378at2"/>
<dbReference type="Proteomes" id="UP000216454">
    <property type="component" value="Unassembled WGS sequence"/>
</dbReference>
<dbReference type="AlphaFoldDB" id="A0A261F1G9"/>
<protein>
    <submittedName>
        <fullName evidence="1">Uncharacterized protein</fullName>
    </submittedName>
</protein>
<dbReference type="EMBL" id="MWWQ01000005">
    <property type="protein sequence ID" value="OZG52947.1"/>
    <property type="molecule type" value="Genomic_DNA"/>
</dbReference>